<evidence type="ECO:0000313" key="2">
    <source>
        <dbReference type="EMBL" id="CAB4711489.1"/>
    </source>
</evidence>
<proteinExistence type="predicted"/>
<keyword evidence="1" id="KW-1133">Transmembrane helix</keyword>
<dbReference type="EMBL" id="CAEZXZ010000162">
    <property type="protein sequence ID" value="CAB4711489.1"/>
    <property type="molecule type" value="Genomic_DNA"/>
</dbReference>
<evidence type="ECO:0000256" key="1">
    <source>
        <dbReference type="SAM" id="Phobius"/>
    </source>
</evidence>
<accession>A0A6J6QKU0</accession>
<dbReference type="AlphaFoldDB" id="A0A6J6QKU0"/>
<name>A0A6J6QKU0_9ZZZZ</name>
<keyword evidence="1" id="KW-0812">Transmembrane</keyword>
<sequence length="48" mass="5258">MRHASWNTVFVRALEVNDAIGTLMATTLMASSDLAGVVTTALFRQRAY</sequence>
<gene>
    <name evidence="2" type="ORF">UFOPK2625_01034</name>
</gene>
<reference evidence="2" key="1">
    <citation type="submission" date="2020-05" db="EMBL/GenBank/DDBJ databases">
        <authorList>
            <person name="Chiriac C."/>
            <person name="Salcher M."/>
            <person name="Ghai R."/>
            <person name="Kavagutti S V."/>
        </authorList>
    </citation>
    <scope>NUCLEOTIDE SEQUENCE</scope>
</reference>
<protein>
    <submittedName>
        <fullName evidence="2">Unannotated protein</fullName>
    </submittedName>
</protein>
<organism evidence="2">
    <name type="scientific">freshwater metagenome</name>
    <dbReference type="NCBI Taxonomy" id="449393"/>
    <lineage>
        <taxon>unclassified sequences</taxon>
        <taxon>metagenomes</taxon>
        <taxon>ecological metagenomes</taxon>
    </lineage>
</organism>
<feature type="transmembrane region" description="Helical" evidence="1">
    <location>
        <begin position="20"/>
        <end position="43"/>
    </location>
</feature>
<keyword evidence="1" id="KW-0472">Membrane</keyword>